<keyword evidence="1" id="KW-1133">Transmembrane helix</keyword>
<dbReference type="RefSeq" id="WP_381499440.1">
    <property type="nucleotide sequence ID" value="NZ_JBHUOM010000002.1"/>
</dbReference>
<name>A0ABW6AF85_9BACT</name>
<keyword evidence="3" id="KW-1185">Reference proteome</keyword>
<dbReference type="Pfam" id="PF11376">
    <property type="entry name" value="DUF3179"/>
    <property type="match status" value="1"/>
</dbReference>
<organism evidence="2 3">
    <name type="scientific">Spirosoma flavum</name>
    <dbReference type="NCBI Taxonomy" id="2048557"/>
    <lineage>
        <taxon>Bacteria</taxon>
        <taxon>Pseudomonadati</taxon>
        <taxon>Bacteroidota</taxon>
        <taxon>Cytophagia</taxon>
        <taxon>Cytophagales</taxon>
        <taxon>Cytophagaceae</taxon>
        <taxon>Spirosoma</taxon>
    </lineage>
</organism>
<keyword evidence="1" id="KW-0812">Transmembrane</keyword>
<comment type="caution">
    <text evidence="2">The sequence shown here is derived from an EMBL/GenBank/DDBJ whole genome shotgun (WGS) entry which is preliminary data.</text>
</comment>
<accession>A0ABW6AF85</accession>
<dbReference type="InterPro" id="IPR021516">
    <property type="entry name" value="DUF3179"/>
</dbReference>
<evidence type="ECO:0000313" key="2">
    <source>
        <dbReference type="EMBL" id="MFD2934116.1"/>
    </source>
</evidence>
<evidence type="ECO:0000313" key="3">
    <source>
        <dbReference type="Proteomes" id="UP001597512"/>
    </source>
</evidence>
<feature type="transmembrane region" description="Helical" evidence="1">
    <location>
        <begin position="44"/>
        <end position="64"/>
    </location>
</feature>
<keyword evidence="1" id="KW-0472">Membrane</keyword>
<dbReference type="Proteomes" id="UP001597512">
    <property type="component" value="Unassembled WGS sequence"/>
</dbReference>
<feature type="transmembrane region" description="Helical" evidence="1">
    <location>
        <begin position="71"/>
        <end position="91"/>
    </location>
</feature>
<proteinExistence type="predicted"/>
<dbReference type="EMBL" id="JBHUOM010000002">
    <property type="protein sequence ID" value="MFD2934116.1"/>
    <property type="molecule type" value="Genomic_DNA"/>
</dbReference>
<protein>
    <submittedName>
        <fullName evidence="2">DUF3179 domain-containing (Seleno)protein</fullName>
    </submittedName>
</protein>
<evidence type="ECO:0000256" key="1">
    <source>
        <dbReference type="SAM" id="Phobius"/>
    </source>
</evidence>
<sequence>MKNLFYIGIAGLLLFEVANVYFIMPMPGSQRMNSLDLAYFLYSWRWVFRAVFGLLIIGGVVPAVRRSKWGALMALILVAGVGYAFNFQMAADHMFYQPGSVQLKAGNQNTIKPDREILGIEVNGQAKAYPIQFIGYHHQVLDTIGGQVVMVTYCTVCRTGRVFKPVVNGKSETFRLVGMDHFNAMFEDATTGSWWRQANGEAIAGALKGDTLPEVFSEQMTLKQWLALHPDSMVMQPDTTFNERYAKMSNYEQGKGSSDLTRMDSLSWHDKSWVVGLTVGNKANPGGTKAYDWNRLKRERLIHDTLANQPVLLVLANDNRSFFAYKRSTLSDHFILRNDTLTNGTQTYSLAGRSLSSGPNLVRLPAHQEFWHSWQTFHPGTARY</sequence>
<reference evidence="3" key="1">
    <citation type="journal article" date="2019" name="Int. J. Syst. Evol. Microbiol.">
        <title>The Global Catalogue of Microorganisms (GCM) 10K type strain sequencing project: providing services to taxonomists for standard genome sequencing and annotation.</title>
        <authorList>
            <consortium name="The Broad Institute Genomics Platform"/>
            <consortium name="The Broad Institute Genome Sequencing Center for Infectious Disease"/>
            <person name="Wu L."/>
            <person name="Ma J."/>
        </authorList>
    </citation>
    <scope>NUCLEOTIDE SEQUENCE [LARGE SCALE GENOMIC DNA]</scope>
    <source>
        <strain evidence="3">KCTC 52490</strain>
    </source>
</reference>
<feature type="transmembrane region" description="Helical" evidence="1">
    <location>
        <begin position="5"/>
        <end position="24"/>
    </location>
</feature>
<gene>
    <name evidence="2" type="ORF">ACFS25_10005</name>
</gene>